<dbReference type="SUPFAM" id="SSF56645">
    <property type="entry name" value="Acyl-CoA dehydrogenase NM domain-like"/>
    <property type="match status" value="1"/>
</dbReference>
<evidence type="ECO:0000256" key="3">
    <source>
        <dbReference type="ARBA" id="ARBA00022630"/>
    </source>
</evidence>
<dbReference type="RefSeq" id="WP_153759874.1">
    <property type="nucleotide sequence ID" value="NZ_CP045851.1"/>
</dbReference>
<dbReference type="InterPro" id="IPR009100">
    <property type="entry name" value="AcylCoA_DH/oxidase_NM_dom_sf"/>
</dbReference>
<keyword evidence="5 6" id="KW-0560">Oxidoreductase</keyword>
<comment type="similarity">
    <text evidence="2 6">Belongs to the acyl-CoA dehydrogenase family.</text>
</comment>
<dbReference type="InterPro" id="IPR013786">
    <property type="entry name" value="AcylCoA_DH/ox_N"/>
</dbReference>
<dbReference type="Pfam" id="PF02770">
    <property type="entry name" value="Acyl-CoA_dh_M"/>
    <property type="match status" value="1"/>
</dbReference>
<evidence type="ECO:0000256" key="5">
    <source>
        <dbReference type="ARBA" id="ARBA00023002"/>
    </source>
</evidence>
<evidence type="ECO:0000256" key="1">
    <source>
        <dbReference type="ARBA" id="ARBA00001974"/>
    </source>
</evidence>
<dbReference type="SUPFAM" id="SSF47203">
    <property type="entry name" value="Acyl-CoA dehydrogenase C-terminal domain-like"/>
    <property type="match status" value="1"/>
</dbReference>
<organism evidence="10 11">
    <name type="scientific">Actinomarinicola tropica</name>
    <dbReference type="NCBI Taxonomy" id="2789776"/>
    <lineage>
        <taxon>Bacteria</taxon>
        <taxon>Bacillati</taxon>
        <taxon>Actinomycetota</taxon>
        <taxon>Acidimicrobiia</taxon>
        <taxon>Acidimicrobiales</taxon>
        <taxon>Iamiaceae</taxon>
        <taxon>Actinomarinicola</taxon>
    </lineage>
</organism>
<reference evidence="10 11" key="1">
    <citation type="submission" date="2019-11" db="EMBL/GenBank/DDBJ databases">
        <authorList>
            <person name="He Y."/>
        </authorList>
    </citation>
    <scope>NUCLEOTIDE SEQUENCE [LARGE SCALE GENOMIC DNA]</scope>
    <source>
        <strain evidence="10 11">SCSIO 58843</strain>
    </source>
</reference>
<dbReference type="InterPro" id="IPR046373">
    <property type="entry name" value="Acyl-CoA_Oxase/DH_mid-dom_sf"/>
</dbReference>
<keyword evidence="3 6" id="KW-0285">Flavoprotein</keyword>
<evidence type="ECO:0000259" key="9">
    <source>
        <dbReference type="Pfam" id="PF02771"/>
    </source>
</evidence>
<evidence type="ECO:0000256" key="4">
    <source>
        <dbReference type="ARBA" id="ARBA00022827"/>
    </source>
</evidence>
<dbReference type="InterPro" id="IPR006091">
    <property type="entry name" value="Acyl-CoA_Oxase/DH_mid-dom"/>
</dbReference>
<dbReference type="GO" id="GO:0016627">
    <property type="term" value="F:oxidoreductase activity, acting on the CH-CH group of donors"/>
    <property type="evidence" value="ECO:0007669"/>
    <property type="project" value="InterPro"/>
</dbReference>
<evidence type="ECO:0000256" key="6">
    <source>
        <dbReference type="RuleBase" id="RU362125"/>
    </source>
</evidence>
<dbReference type="Pfam" id="PF02771">
    <property type="entry name" value="Acyl-CoA_dh_N"/>
    <property type="match status" value="1"/>
</dbReference>
<dbReference type="Gene3D" id="1.20.140.10">
    <property type="entry name" value="Butyryl-CoA Dehydrogenase, subunit A, domain 3"/>
    <property type="match status" value="1"/>
</dbReference>
<dbReference type="InterPro" id="IPR036250">
    <property type="entry name" value="AcylCo_DH-like_C"/>
</dbReference>
<feature type="domain" description="Acyl-CoA dehydrogenase/oxidase N-terminal" evidence="9">
    <location>
        <begin position="7"/>
        <end position="123"/>
    </location>
</feature>
<dbReference type="FunFam" id="2.40.110.10:FF:000011">
    <property type="entry name" value="Acyl-CoA dehydrogenase FadE34"/>
    <property type="match status" value="1"/>
</dbReference>
<dbReference type="Gene3D" id="2.40.110.10">
    <property type="entry name" value="Butyryl-CoA Dehydrogenase, subunit A, domain 2"/>
    <property type="match status" value="1"/>
</dbReference>
<dbReference type="PANTHER" id="PTHR43292">
    <property type="entry name" value="ACYL-COA DEHYDROGENASE"/>
    <property type="match status" value="1"/>
</dbReference>
<dbReference type="KEGG" id="atq:GH723_12045"/>
<dbReference type="PANTHER" id="PTHR43292:SF3">
    <property type="entry name" value="ACYL-COA DEHYDROGENASE FADE29"/>
    <property type="match status" value="1"/>
</dbReference>
<keyword evidence="11" id="KW-1185">Reference proteome</keyword>
<evidence type="ECO:0000259" key="7">
    <source>
        <dbReference type="Pfam" id="PF00441"/>
    </source>
</evidence>
<evidence type="ECO:0000259" key="8">
    <source>
        <dbReference type="Pfam" id="PF02770"/>
    </source>
</evidence>
<accession>A0A5Q2RG30</accession>
<dbReference type="EMBL" id="CP045851">
    <property type="protein sequence ID" value="QGG95768.1"/>
    <property type="molecule type" value="Genomic_DNA"/>
</dbReference>
<gene>
    <name evidence="10" type="ORF">GH723_12045</name>
</gene>
<name>A0A5Q2RG30_9ACTN</name>
<dbReference type="GO" id="GO:0050660">
    <property type="term" value="F:flavin adenine dinucleotide binding"/>
    <property type="evidence" value="ECO:0007669"/>
    <property type="project" value="InterPro"/>
</dbReference>
<evidence type="ECO:0000313" key="10">
    <source>
        <dbReference type="EMBL" id="QGG95768.1"/>
    </source>
</evidence>
<keyword evidence="4 6" id="KW-0274">FAD</keyword>
<dbReference type="AlphaFoldDB" id="A0A5Q2RG30"/>
<dbReference type="InterPro" id="IPR037069">
    <property type="entry name" value="AcylCoA_DH/ox_N_sf"/>
</dbReference>
<sequence length="415" mass="45145">MDPTYSAEAEEYREKIRAFLAEHLPADWQGVGALPEAEQDRWVKEWRQTLASAGLLAVAWPKEYGGAGLSPIEQVVLNEEFAKANVPTQTGNDGFGIGMIGPTLIVWGTEEQKRHFLPRIIDGTDLWCQGYSEPDAGSDLANVATRAILDGDEWVVNGQKIWTSSGHTANWIFVLARTDPAAPKHAGISFLLVPMDQPGVEVRPIKEMTGEALFNEVFFTDARTPRENVVGEVNNGWTVANTLLGFERGGRSTVLSIGYRSELDAIVELAKKKGADRDPRIRQRLAWAHSQVEIMRYLGMQSLTSALAGNQPGPGASIIKLFWSEYHKKVTELALDILGPEAMAPTGEVGGSSIQAFAGGEMSSAQAVRSFLGARPGTIYAGTSQVQRNIIGERVLGLPKEPRADAGPWKDQPKG</sequence>
<feature type="domain" description="Acyl-CoA dehydrogenase/oxidase C-terminal" evidence="7">
    <location>
        <begin position="234"/>
        <end position="396"/>
    </location>
</feature>
<evidence type="ECO:0000313" key="11">
    <source>
        <dbReference type="Proteomes" id="UP000334019"/>
    </source>
</evidence>
<dbReference type="InterPro" id="IPR052161">
    <property type="entry name" value="Mycobact_Acyl-CoA_DH"/>
</dbReference>
<dbReference type="InterPro" id="IPR009075">
    <property type="entry name" value="AcylCo_DH/oxidase_C"/>
</dbReference>
<comment type="cofactor">
    <cofactor evidence="1 6">
        <name>FAD</name>
        <dbReference type="ChEBI" id="CHEBI:57692"/>
    </cofactor>
</comment>
<evidence type="ECO:0000256" key="2">
    <source>
        <dbReference type="ARBA" id="ARBA00009347"/>
    </source>
</evidence>
<proteinExistence type="inferred from homology"/>
<feature type="domain" description="Acyl-CoA oxidase/dehydrogenase middle" evidence="8">
    <location>
        <begin position="128"/>
        <end position="220"/>
    </location>
</feature>
<dbReference type="GO" id="GO:0005886">
    <property type="term" value="C:plasma membrane"/>
    <property type="evidence" value="ECO:0007669"/>
    <property type="project" value="TreeGrafter"/>
</dbReference>
<dbReference type="Proteomes" id="UP000334019">
    <property type="component" value="Chromosome"/>
</dbReference>
<dbReference type="Pfam" id="PF00441">
    <property type="entry name" value="Acyl-CoA_dh_1"/>
    <property type="match status" value="1"/>
</dbReference>
<dbReference type="Gene3D" id="1.10.540.10">
    <property type="entry name" value="Acyl-CoA dehydrogenase/oxidase, N-terminal domain"/>
    <property type="match status" value="1"/>
</dbReference>
<protein>
    <submittedName>
        <fullName evidence="10">Acyl-CoA dehydrogenase</fullName>
    </submittedName>
</protein>